<dbReference type="Proteomes" id="UP000694904">
    <property type="component" value="Chromosome 2"/>
</dbReference>
<dbReference type="RefSeq" id="XP_017873330.1">
    <property type="nucleotide sequence ID" value="XM_018017841.1"/>
</dbReference>
<feature type="chain" id="PRO_5046922736" evidence="2">
    <location>
        <begin position="27"/>
        <end position="211"/>
    </location>
</feature>
<feature type="compositionally biased region" description="Low complexity" evidence="1">
    <location>
        <begin position="166"/>
        <end position="197"/>
    </location>
</feature>
<protein>
    <submittedName>
        <fullName evidence="4">Kininogen-1</fullName>
    </submittedName>
</protein>
<evidence type="ECO:0000313" key="4">
    <source>
        <dbReference type="RefSeq" id="XP_017873330.1"/>
    </source>
</evidence>
<evidence type="ECO:0000313" key="3">
    <source>
        <dbReference type="Proteomes" id="UP000694904"/>
    </source>
</evidence>
<proteinExistence type="predicted"/>
<gene>
    <name evidence="4" type="primary">LOC108620846</name>
</gene>
<reference evidence="4" key="3">
    <citation type="submission" date="2025-08" db="UniProtKB">
        <authorList>
            <consortium name="RefSeq"/>
        </authorList>
    </citation>
    <scope>IDENTIFICATION</scope>
    <source>
        <tissue evidence="4">Whole organism</tissue>
    </source>
</reference>
<reference evidence="3" key="2">
    <citation type="journal article" date="2016" name="G3 (Bethesda)">
        <title>Genome Evolution in Three Species of Cactophilic Drosophila.</title>
        <authorList>
            <person name="Sanchez-Flores A."/>
            <person name="Penazola F."/>
            <person name="Carpinteyro-Ponce J."/>
            <person name="Nazario-Yepiz N."/>
            <person name="Abreu-Goodger C."/>
            <person name="Machado C.A."/>
            <person name="Markow T.A."/>
        </authorList>
    </citation>
    <scope>NUCLEOTIDE SEQUENCE [LARGE SCALE GENOMIC DNA]</scope>
</reference>
<evidence type="ECO:0000256" key="1">
    <source>
        <dbReference type="SAM" id="MobiDB-lite"/>
    </source>
</evidence>
<sequence length="211" mass="22406">MSLLGSVTCLMLLAVWSLQQVQLLQAAPGIENAAYINQDLWAEESAPAEAAAAVKRPRRYNVDGSVHCGRHGKHWPGHGFGQGFAHGYEPGYGFGYWSGFGFGYGHGYDRGHGRGRGYGHGYGHGYGPGHGPNFGFGFTGYGNDDNHQGEPQYKVPLAPFNENQQESAELTSSTSSLAPPTSRQTTAAPATTAATTTEDSTLAIDLRSGLS</sequence>
<name>A0ABM1Q1J4_DROAR</name>
<feature type="signal peptide" evidence="2">
    <location>
        <begin position="1"/>
        <end position="26"/>
    </location>
</feature>
<keyword evidence="2" id="KW-0732">Signal</keyword>
<dbReference type="GeneID" id="108620846"/>
<organism evidence="3 4">
    <name type="scientific">Drosophila arizonae</name>
    <name type="common">Fruit fly</name>
    <dbReference type="NCBI Taxonomy" id="7263"/>
    <lineage>
        <taxon>Eukaryota</taxon>
        <taxon>Metazoa</taxon>
        <taxon>Ecdysozoa</taxon>
        <taxon>Arthropoda</taxon>
        <taxon>Hexapoda</taxon>
        <taxon>Insecta</taxon>
        <taxon>Pterygota</taxon>
        <taxon>Neoptera</taxon>
        <taxon>Endopterygota</taxon>
        <taxon>Diptera</taxon>
        <taxon>Brachycera</taxon>
        <taxon>Muscomorpha</taxon>
        <taxon>Ephydroidea</taxon>
        <taxon>Drosophilidae</taxon>
        <taxon>Drosophila</taxon>
    </lineage>
</organism>
<evidence type="ECO:0000256" key="2">
    <source>
        <dbReference type="SAM" id="SignalP"/>
    </source>
</evidence>
<accession>A0ABM1Q1J4</accession>
<keyword evidence="3" id="KW-1185">Reference proteome</keyword>
<reference evidence="3" key="1">
    <citation type="journal article" date="1997" name="Nucleic Acids Res.">
        <title>tRNAscan-SE: a program for improved detection of transfer RNA genes in genomic sequence.</title>
        <authorList>
            <person name="Lowe T.M."/>
            <person name="Eddy S.R."/>
        </authorList>
    </citation>
    <scope>NUCLEOTIDE SEQUENCE [LARGE SCALE GENOMIC DNA]</scope>
</reference>
<feature type="region of interest" description="Disordered" evidence="1">
    <location>
        <begin position="164"/>
        <end position="211"/>
    </location>
</feature>